<dbReference type="EMBL" id="FNOK01000026">
    <property type="protein sequence ID" value="SDY42435.1"/>
    <property type="molecule type" value="Genomic_DNA"/>
</dbReference>
<protein>
    <submittedName>
        <fullName evidence="1">Uncharacterized protein</fullName>
    </submittedName>
</protein>
<sequence>MVSRKIVAAQGSEPLLDTPETTSTHHFQHWFGLVPEWCRFSHIRCDTSDFHVTSWCGQRFQIDEVEECSRPGTVTPGLAPAVRECTDCEVQFAFRNTAEPPVRVEPSDIPARIDTPSQMLSAVHLLRDGLDGEARQIPLGNLDTDRLGHLAGQVEIFARALRRFCWLAGTGERLNRS</sequence>
<dbReference type="AlphaFoldDB" id="A0A1H3JSD9"/>
<evidence type="ECO:0000313" key="1">
    <source>
        <dbReference type="EMBL" id="SDY42435.1"/>
    </source>
</evidence>
<keyword evidence="2" id="KW-1185">Reference proteome</keyword>
<dbReference type="Proteomes" id="UP000199529">
    <property type="component" value="Unassembled WGS sequence"/>
</dbReference>
<accession>A0A1H3JSD9</accession>
<evidence type="ECO:0000313" key="2">
    <source>
        <dbReference type="Proteomes" id="UP000199529"/>
    </source>
</evidence>
<dbReference type="OrthoDB" id="3696362at2"/>
<proteinExistence type="predicted"/>
<dbReference type="STRING" id="418495.SAMN05216215_102686"/>
<reference evidence="2" key="1">
    <citation type="submission" date="2016-10" db="EMBL/GenBank/DDBJ databases">
        <authorList>
            <person name="Varghese N."/>
            <person name="Submissions S."/>
        </authorList>
    </citation>
    <scope>NUCLEOTIDE SEQUENCE [LARGE SCALE GENOMIC DNA]</scope>
    <source>
        <strain evidence="2">CGMCC 4.3530</strain>
    </source>
</reference>
<dbReference type="RefSeq" id="WP_143061100.1">
    <property type="nucleotide sequence ID" value="NZ_FNOK01000026.1"/>
</dbReference>
<gene>
    <name evidence="1" type="ORF">SAMN05216215_102686</name>
</gene>
<name>A0A1H3JSD9_9PSEU</name>
<organism evidence="1 2">
    <name type="scientific">Saccharopolyspora shandongensis</name>
    <dbReference type="NCBI Taxonomy" id="418495"/>
    <lineage>
        <taxon>Bacteria</taxon>
        <taxon>Bacillati</taxon>
        <taxon>Actinomycetota</taxon>
        <taxon>Actinomycetes</taxon>
        <taxon>Pseudonocardiales</taxon>
        <taxon>Pseudonocardiaceae</taxon>
        <taxon>Saccharopolyspora</taxon>
    </lineage>
</organism>